<evidence type="ECO:0000313" key="7">
    <source>
        <dbReference type="EMBL" id="EYC36259.1"/>
    </source>
</evidence>
<dbReference type="Proteomes" id="UP000024635">
    <property type="component" value="Unassembled WGS sequence"/>
</dbReference>
<keyword evidence="5" id="KW-0968">Cytoplasmic vesicle</keyword>
<dbReference type="GO" id="GO:0005769">
    <property type="term" value="C:early endosome"/>
    <property type="evidence" value="ECO:0007669"/>
    <property type="project" value="UniProtKB-SubCell"/>
</dbReference>
<evidence type="ECO:0000256" key="4">
    <source>
        <dbReference type="ARBA" id="ARBA00022753"/>
    </source>
</evidence>
<keyword evidence="4" id="KW-0967">Endosome</keyword>
<evidence type="ECO:0000256" key="3">
    <source>
        <dbReference type="ARBA" id="ARBA00004603"/>
    </source>
</evidence>
<protein>
    <recommendedName>
        <fullName evidence="9">Vps16 C-terminal domain-containing protein</fullName>
    </recommendedName>
</protein>
<reference evidence="8" key="1">
    <citation type="journal article" date="2015" name="Nat. Genet.">
        <title>The genome and transcriptome of the zoonotic hookworm Ancylostoma ceylanicum identify infection-specific gene families.</title>
        <authorList>
            <person name="Schwarz E.M."/>
            <person name="Hu Y."/>
            <person name="Antoshechkin I."/>
            <person name="Miller M.M."/>
            <person name="Sternberg P.W."/>
            <person name="Aroian R.V."/>
        </authorList>
    </citation>
    <scope>NUCLEOTIDE SEQUENCE</scope>
    <source>
        <strain evidence="8">HY135</strain>
    </source>
</reference>
<dbReference type="PANTHER" id="PTHR13364">
    <property type="entry name" value="DEFECTIVE SPERMATOGENESIS PROTEIN 39"/>
    <property type="match status" value="1"/>
</dbReference>
<gene>
    <name evidence="7" type="primary">Acey_s0914.g3028</name>
    <name evidence="7" type="synonym">Acey-spe-39</name>
    <name evidence="7" type="ORF">Y032_0914g3028</name>
</gene>
<comment type="subcellular location">
    <subcellularLocation>
        <location evidence="2">Cytoplasmic vesicle</location>
    </subcellularLocation>
    <subcellularLocation>
        <location evidence="1">Early endosome</location>
    </subcellularLocation>
    <subcellularLocation>
        <location evidence="3">Late endosome</location>
    </subcellularLocation>
</comment>
<dbReference type="EMBL" id="JARK01000514">
    <property type="protein sequence ID" value="EYC36259.1"/>
    <property type="molecule type" value="Genomic_DNA"/>
</dbReference>
<feature type="region of interest" description="Disordered" evidence="6">
    <location>
        <begin position="251"/>
        <end position="273"/>
    </location>
</feature>
<sequence length="637" mass="70571">MYVMSFVIPQLLCRLSHRLRLHVTNDGLFVANLPSSFLGPFPPSALYAYWNDVVKKIVGIGSDIRWIGAACHLRSNLINELISGPFYFPSDWCCATMTDIHWVFCPANRVCARPATKPSLTVGPPYTTTRTLIACHPRALGVFYTFAAATAASPRQKTIVPGGTHYTYTALGHAPHVRSVAQSTRRVYVSATAIPVSLQKKFTFDDPEDSYWNESGSNSSSLFDDLPSKQWAARAAVDNLFDQREVFSAKVAEPPPSSQNANSNSVAGENAAQKREEVVQDFINHKAANLKLEVETSPLHAGGPSAASVISECSVSSLPSDAHRLDLDYSRLRAEHRKLQRHLEAVRHDRYRAPDVKEAVRRLLKGNPVSLEWYRSKEEKVQLLDAAIDIVDGNVILAVVLFLKSSLMDSLFRDILLRKPQAAEEYIAYLKITRDYDELTTTLFALGRNADAAMVEFSAAIRHQVADQKVQALKKCVRSGFSDPLLVSEAGVVSDYISLLERQIPINVADDQSRNAIFTAFPKNASLVGKSAIATYYYCCLYHYDDPLHALANPGSVRDSFRITDKEAVWTSVSALAKQSRWPDVERVLQPKSLLGALQNRATLNSPKLSCPFSWPNLFHILHSSSTAPPKDVSLPD</sequence>
<dbReference type="Gene3D" id="1.10.150.780">
    <property type="entry name" value="Vps16, C-terminal region"/>
    <property type="match status" value="1"/>
</dbReference>
<dbReference type="GO" id="GO:0007034">
    <property type="term" value="P:vacuolar transport"/>
    <property type="evidence" value="ECO:0007669"/>
    <property type="project" value="TreeGrafter"/>
</dbReference>
<keyword evidence="8" id="KW-1185">Reference proteome</keyword>
<dbReference type="GO" id="GO:0005770">
    <property type="term" value="C:late endosome"/>
    <property type="evidence" value="ECO:0007669"/>
    <property type="project" value="UniProtKB-SubCell"/>
</dbReference>
<dbReference type="OrthoDB" id="9977282at2759"/>
<organism evidence="7 8">
    <name type="scientific">Ancylostoma ceylanicum</name>
    <dbReference type="NCBI Taxonomy" id="53326"/>
    <lineage>
        <taxon>Eukaryota</taxon>
        <taxon>Metazoa</taxon>
        <taxon>Ecdysozoa</taxon>
        <taxon>Nematoda</taxon>
        <taxon>Chromadorea</taxon>
        <taxon>Rhabditida</taxon>
        <taxon>Rhabditina</taxon>
        <taxon>Rhabditomorpha</taxon>
        <taxon>Strongyloidea</taxon>
        <taxon>Ancylostomatidae</taxon>
        <taxon>Ancylostomatinae</taxon>
        <taxon>Ancylostoma</taxon>
    </lineage>
</organism>
<dbReference type="AlphaFoldDB" id="A0A016W8T1"/>
<dbReference type="STRING" id="53326.A0A016W8T1"/>
<evidence type="ECO:0000256" key="6">
    <source>
        <dbReference type="SAM" id="MobiDB-lite"/>
    </source>
</evidence>
<dbReference type="InterPro" id="IPR038132">
    <property type="entry name" value="Vps16_C_sf"/>
</dbReference>
<evidence type="ECO:0008006" key="9">
    <source>
        <dbReference type="Google" id="ProtNLM"/>
    </source>
</evidence>
<accession>A0A016W8T1</accession>
<evidence type="ECO:0000256" key="5">
    <source>
        <dbReference type="ARBA" id="ARBA00023329"/>
    </source>
</evidence>
<dbReference type="PANTHER" id="PTHR13364:SF6">
    <property type="entry name" value="SPERMATOGENESIS-DEFECTIVE PROTEIN 39 HOMOLOG"/>
    <property type="match status" value="1"/>
</dbReference>
<evidence type="ECO:0000256" key="2">
    <source>
        <dbReference type="ARBA" id="ARBA00004541"/>
    </source>
</evidence>
<comment type="caution">
    <text evidence="7">The sequence shown here is derived from an EMBL/GenBank/DDBJ whole genome shotgun (WGS) entry which is preliminary data.</text>
</comment>
<name>A0A016W8T1_9BILA</name>
<evidence type="ECO:0000313" key="8">
    <source>
        <dbReference type="Proteomes" id="UP000024635"/>
    </source>
</evidence>
<evidence type="ECO:0000256" key="1">
    <source>
        <dbReference type="ARBA" id="ARBA00004412"/>
    </source>
</evidence>
<dbReference type="GO" id="GO:0006886">
    <property type="term" value="P:intracellular protein transport"/>
    <property type="evidence" value="ECO:0007669"/>
    <property type="project" value="TreeGrafter"/>
</dbReference>
<dbReference type="InterPro" id="IPR040057">
    <property type="entry name" value="Spe-39"/>
</dbReference>
<proteinExistence type="predicted"/>